<dbReference type="AlphaFoldDB" id="D0P0T3"/>
<protein>
    <submittedName>
        <fullName evidence="1">Uncharacterized protein</fullName>
    </submittedName>
</protein>
<dbReference type="Proteomes" id="UP000006643">
    <property type="component" value="Unassembled WGS sequence"/>
</dbReference>
<evidence type="ECO:0000313" key="1">
    <source>
        <dbReference type="EMBL" id="EEY53052.1"/>
    </source>
</evidence>
<dbReference type="EMBL" id="DS028224">
    <property type="protein sequence ID" value="EEY53052.1"/>
    <property type="molecule type" value="Genomic_DNA"/>
</dbReference>
<name>D0P0T3_PHYIT</name>
<dbReference type="GeneID" id="9464190"/>
<proteinExistence type="predicted"/>
<dbReference type="VEuPathDB" id="FungiDB:PITG_19483"/>
<sequence length="149" mass="16878">MYKKRLRHYDLPGDDATDKDVGPNVIVREAERTEIILEYITYLGYKDLGYLTCRVTTVQLESCHFHDELTVDGTYVKQLMQNKYPDILHVLPEKPRVVRVKTSIDNFAAENNDPVPYGQGFETSRSWVVVDKVMASSGCSANDTSSGID</sequence>
<dbReference type="KEGG" id="pif:PITG_19483"/>
<evidence type="ECO:0000313" key="2">
    <source>
        <dbReference type="Proteomes" id="UP000006643"/>
    </source>
</evidence>
<dbReference type="OrthoDB" id="121959at2759"/>
<dbReference type="InParanoid" id="D0P0T3"/>
<dbReference type="RefSeq" id="XP_002896077.1">
    <property type="nucleotide sequence ID" value="XM_002896031.1"/>
</dbReference>
<dbReference type="HOGENOM" id="CLU_1753276_0_0_1"/>
<keyword evidence="2" id="KW-1185">Reference proteome</keyword>
<accession>D0P0T3</accession>
<gene>
    <name evidence="1" type="ORF">PITG_19483</name>
</gene>
<reference evidence="2" key="1">
    <citation type="journal article" date="2009" name="Nature">
        <title>Genome sequence and analysis of the Irish potato famine pathogen Phytophthora infestans.</title>
        <authorList>
            <consortium name="The Broad Institute Genome Sequencing Platform"/>
            <person name="Haas B.J."/>
            <person name="Kamoun S."/>
            <person name="Zody M.C."/>
            <person name="Jiang R.H."/>
            <person name="Handsaker R.E."/>
            <person name="Cano L.M."/>
            <person name="Grabherr M."/>
            <person name="Kodira C.D."/>
            <person name="Raffaele S."/>
            <person name="Torto-Alalibo T."/>
            <person name="Bozkurt T.O."/>
            <person name="Ah-Fong A.M."/>
            <person name="Alvarado L."/>
            <person name="Anderson V.L."/>
            <person name="Armstrong M.R."/>
            <person name="Avrova A."/>
            <person name="Baxter L."/>
            <person name="Beynon J."/>
            <person name="Boevink P.C."/>
            <person name="Bollmann S.R."/>
            <person name="Bos J.I."/>
            <person name="Bulone V."/>
            <person name="Cai G."/>
            <person name="Cakir C."/>
            <person name="Carrington J.C."/>
            <person name="Chawner M."/>
            <person name="Conti L."/>
            <person name="Costanzo S."/>
            <person name="Ewan R."/>
            <person name="Fahlgren N."/>
            <person name="Fischbach M.A."/>
            <person name="Fugelstad J."/>
            <person name="Gilroy E.M."/>
            <person name="Gnerre S."/>
            <person name="Green P.J."/>
            <person name="Grenville-Briggs L.J."/>
            <person name="Griffith J."/>
            <person name="Grunwald N.J."/>
            <person name="Horn K."/>
            <person name="Horner N.R."/>
            <person name="Hu C.H."/>
            <person name="Huitema E."/>
            <person name="Jeong D.H."/>
            <person name="Jones A.M."/>
            <person name="Jones J.D."/>
            <person name="Jones R.W."/>
            <person name="Karlsson E.K."/>
            <person name="Kunjeti S.G."/>
            <person name="Lamour K."/>
            <person name="Liu Z."/>
            <person name="Ma L."/>
            <person name="Maclean D."/>
            <person name="Chibucos M.C."/>
            <person name="McDonald H."/>
            <person name="McWalters J."/>
            <person name="Meijer H.J."/>
            <person name="Morgan W."/>
            <person name="Morris P.F."/>
            <person name="Munro C.A."/>
            <person name="O'Neill K."/>
            <person name="Ospina-Giraldo M."/>
            <person name="Pinzon A."/>
            <person name="Pritchard L."/>
            <person name="Ramsahoye B."/>
            <person name="Ren Q."/>
            <person name="Restrepo S."/>
            <person name="Roy S."/>
            <person name="Sadanandom A."/>
            <person name="Savidor A."/>
            <person name="Schornack S."/>
            <person name="Schwartz D.C."/>
            <person name="Schumann U.D."/>
            <person name="Schwessinger B."/>
            <person name="Seyer L."/>
            <person name="Sharpe T."/>
            <person name="Silvar C."/>
            <person name="Song J."/>
            <person name="Studholme D.J."/>
            <person name="Sykes S."/>
            <person name="Thines M."/>
            <person name="van de Vondervoort P.J."/>
            <person name="Phuntumart V."/>
            <person name="Wawra S."/>
            <person name="Weide R."/>
            <person name="Win J."/>
            <person name="Young C."/>
            <person name="Zhou S."/>
            <person name="Fry W."/>
            <person name="Meyers B.C."/>
            <person name="van West P."/>
            <person name="Ristaino J."/>
            <person name="Govers F."/>
            <person name="Birch P.R."/>
            <person name="Whisson S.C."/>
            <person name="Judelson H.S."/>
            <person name="Nusbaum C."/>
        </authorList>
    </citation>
    <scope>NUCLEOTIDE SEQUENCE [LARGE SCALE GENOMIC DNA]</scope>
    <source>
        <strain evidence="2">T30-4</strain>
    </source>
</reference>
<organism evidence="1 2">
    <name type="scientific">Phytophthora infestans (strain T30-4)</name>
    <name type="common">Potato late blight agent</name>
    <dbReference type="NCBI Taxonomy" id="403677"/>
    <lineage>
        <taxon>Eukaryota</taxon>
        <taxon>Sar</taxon>
        <taxon>Stramenopiles</taxon>
        <taxon>Oomycota</taxon>
        <taxon>Peronosporomycetes</taxon>
        <taxon>Peronosporales</taxon>
        <taxon>Peronosporaceae</taxon>
        <taxon>Phytophthora</taxon>
    </lineage>
</organism>